<dbReference type="Proteomes" id="UP000199391">
    <property type="component" value="Unassembled WGS sequence"/>
</dbReference>
<dbReference type="Pfam" id="PF01979">
    <property type="entry name" value="Amidohydro_1"/>
    <property type="match status" value="1"/>
</dbReference>
<dbReference type="STRING" id="1035707.SAMN05216552_101340"/>
<dbReference type="InterPro" id="IPR051607">
    <property type="entry name" value="Metallo-dep_hydrolases"/>
</dbReference>
<organism evidence="7 8">
    <name type="scientific">Pseudoduganella namucuonensis</name>
    <dbReference type="NCBI Taxonomy" id="1035707"/>
    <lineage>
        <taxon>Bacteria</taxon>
        <taxon>Pseudomonadati</taxon>
        <taxon>Pseudomonadota</taxon>
        <taxon>Betaproteobacteria</taxon>
        <taxon>Burkholderiales</taxon>
        <taxon>Oxalobacteraceae</taxon>
        <taxon>Telluria group</taxon>
        <taxon>Pseudoduganella</taxon>
    </lineage>
</organism>
<dbReference type="RefSeq" id="WP_093556424.1">
    <property type="nucleotide sequence ID" value="NZ_FPBO01000013.1"/>
</dbReference>
<evidence type="ECO:0000256" key="4">
    <source>
        <dbReference type="ARBA" id="ARBA00022833"/>
    </source>
</evidence>
<keyword evidence="4" id="KW-0862">Zinc</keyword>
<gene>
    <name evidence="7" type="ORF">SAMN05216552_101340</name>
</gene>
<dbReference type="InterPro" id="IPR032466">
    <property type="entry name" value="Metal_Hydrolase"/>
</dbReference>
<dbReference type="PANTHER" id="PTHR11271">
    <property type="entry name" value="GUANINE DEAMINASE"/>
    <property type="match status" value="1"/>
</dbReference>
<protein>
    <submittedName>
        <fullName evidence="7">Formimidoylglutamate deiminase</fullName>
    </submittedName>
</protein>
<evidence type="ECO:0000313" key="8">
    <source>
        <dbReference type="Proteomes" id="UP000199391"/>
    </source>
</evidence>
<dbReference type="EMBL" id="FPBO01000013">
    <property type="protein sequence ID" value="SFU89002.1"/>
    <property type="molecule type" value="Genomic_DNA"/>
</dbReference>
<dbReference type="Gene3D" id="3.20.20.140">
    <property type="entry name" value="Metal-dependent hydrolases"/>
    <property type="match status" value="1"/>
</dbReference>
<evidence type="ECO:0000256" key="2">
    <source>
        <dbReference type="ARBA" id="ARBA00022723"/>
    </source>
</evidence>
<reference evidence="8" key="1">
    <citation type="submission" date="2016-10" db="EMBL/GenBank/DDBJ databases">
        <authorList>
            <person name="Varghese N."/>
            <person name="Submissions S."/>
        </authorList>
    </citation>
    <scope>NUCLEOTIDE SEQUENCE [LARGE SCALE GENOMIC DNA]</scope>
    <source>
        <strain evidence="8">CGMCC 1.11014</strain>
    </source>
</reference>
<feature type="domain" description="Amidohydrolase-related" evidence="5">
    <location>
        <begin position="70"/>
        <end position="450"/>
    </location>
</feature>
<evidence type="ECO:0000256" key="1">
    <source>
        <dbReference type="ARBA" id="ARBA00001947"/>
    </source>
</evidence>
<comment type="cofactor">
    <cofactor evidence="1">
        <name>Zn(2+)</name>
        <dbReference type="ChEBI" id="CHEBI:29105"/>
    </cofactor>
</comment>
<keyword evidence="8" id="KW-1185">Reference proteome</keyword>
<dbReference type="NCBIfam" id="NF006684">
    <property type="entry name" value="PRK09229.1-5"/>
    <property type="match status" value="1"/>
</dbReference>
<dbReference type="NCBIfam" id="TIGR02022">
    <property type="entry name" value="hutF"/>
    <property type="match status" value="1"/>
</dbReference>
<dbReference type="AlphaFoldDB" id="A0A1I7JUX4"/>
<evidence type="ECO:0000313" key="7">
    <source>
        <dbReference type="EMBL" id="SFU89002.1"/>
    </source>
</evidence>
<evidence type="ECO:0000256" key="3">
    <source>
        <dbReference type="ARBA" id="ARBA00022801"/>
    </source>
</evidence>
<feature type="domain" description="Formimidoylglutamate deiminase N-terminal" evidence="6">
    <location>
        <begin position="25"/>
        <end position="64"/>
    </location>
</feature>
<accession>A0A1I7JUX4</accession>
<sequence>MSGAVLGAGEPACAAQGAGAGPGARALYARNALLPSGWARDVLLQWDAAGGLTAVTPDALKPAGVEVADYAMPGMINLHSHSFQRALGGLTEKAGEGPDSFWTWRDLMYRFARNITPEQMEAIAAQLFSECLRHGYTSICEFHYVQRTPDGAMYPRAAETAERVVAAARATGIGITMLPVLYSYSGFGEAPLKPEQRRFKTGAQDILRMIGELEACRDAQTEVGFAPHSLRAASVGQIQEVLAGLPRDRPVHIHIAEQQGEVEQSLGYCARRPVQYLYDELEVDDRWCLVHATHLVETEVAAIARSGAVAGICPTTEANLGDGLFPLRSFLERGGRFGVGSDSHISQSPVEELRWLEYGQRLSERRRNIAVSATQRNVGDFLWQGALRGGAQAAGRPVGALEAGRRADVIVLDGEHPNLYGLAADEVLGGFVFSGNDNLVKDVMVGGRWVVRGQRHAAQQAIAARFRQTLAELREFR</sequence>
<dbReference type="InterPro" id="IPR010252">
    <property type="entry name" value="HutF"/>
</dbReference>
<dbReference type="PANTHER" id="PTHR11271:SF48">
    <property type="entry name" value="AMIDOHYDROLASE-RELATED DOMAIN-CONTAINING PROTEIN"/>
    <property type="match status" value="1"/>
</dbReference>
<keyword evidence="3" id="KW-0378">Hydrolase</keyword>
<dbReference type="InterPro" id="IPR055156">
    <property type="entry name" value="HutF-like_N"/>
</dbReference>
<dbReference type="GO" id="GO:0019239">
    <property type="term" value="F:deaminase activity"/>
    <property type="evidence" value="ECO:0007669"/>
    <property type="project" value="TreeGrafter"/>
</dbReference>
<dbReference type="OrthoDB" id="9796020at2"/>
<dbReference type="SUPFAM" id="SSF51338">
    <property type="entry name" value="Composite domain of metallo-dependent hydrolases"/>
    <property type="match status" value="1"/>
</dbReference>
<dbReference type="InterPro" id="IPR006680">
    <property type="entry name" value="Amidohydro-rel"/>
</dbReference>
<dbReference type="GO" id="GO:0005829">
    <property type="term" value="C:cytosol"/>
    <property type="evidence" value="ECO:0007669"/>
    <property type="project" value="TreeGrafter"/>
</dbReference>
<evidence type="ECO:0000259" key="5">
    <source>
        <dbReference type="Pfam" id="PF01979"/>
    </source>
</evidence>
<dbReference type="GO" id="GO:0046872">
    <property type="term" value="F:metal ion binding"/>
    <property type="evidence" value="ECO:0007669"/>
    <property type="project" value="UniProtKB-KW"/>
</dbReference>
<dbReference type="Gene3D" id="2.30.40.10">
    <property type="entry name" value="Urease, subunit C, domain 1"/>
    <property type="match status" value="1"/>
</dbReference>
<dbReference type="Pfam" id="PF22429">
    <property type="entry name" value="HutF_N"/>
    <property type="match status" value="1"/>
</dbReference>
<dbReference type="SUPFAM" id="SSF51556">
    <property type="entry name" value="Metallo-dependent hydrolases"/>
    <property type="match status" value="1"/>
</dbReference>
<dbReference type="InterPro" id="IPR011059">
    <property type="entry name" value="Metal-dep_hydrolase_composite"/>
</dbReference>
<evidence type="ECO:0000259" key="6">
    <source>
        <dbReference type="Pfam" id="PF22429"/>
    </source>
</evidence>
<proteinExistence type="predicted"/>
<name>A0A1I7JUX4_9BURK</name>
<keyword evidence="2" id="KW-0479">Metal-binding</keyword>